<organism evidence="6 7">
    <name type="scientific">Succinatimonas hippei (strain DSM 22608 / JCM 16073 / KCTC 15190 / YIT 12066)</name>
    <dbReference type="NCBI Taxonomy" id="762983"/>
    <lineage>
        <taxon>Bacteria</taxon>
        <taxon>Pseudomonadati</taxon>
        <taxon>Pseudomonadota</taxon>
        <taxon>Gammaproteobacteria</taxon>
        <taxon>Aeromonadales</taxon>
        <taxon>Succinivibrionaceae</taxon>
        <taxon>Succinatimonas</taxon>
    </lineage>
</organism>
<accession>E8LMR1</accession>
<sequence>MDLRVLRYFIVAVEAKSINEASRQLYVTQPTLTRQFHELEEEVGHKLFERSKNGIKPTEKGLLLYQRAVEVLDMVSRMKKEIKTSDKLEGVISFAAAETPTMLNIAKVMHEFNQKNPFVYFDLMTAIRQHALNYIENGICELALTVHMPDPSFAFLKIHDKNRFGIYTLKGSVLSQKQKICPQDLRGLPMIMSKTMFQNKALEGWLGFPPINLRIAATCDFINNAVMLVKSSLGHIIAFDGLIGDHSDFNNAVVFVPFEPTLYSESYIVWKKDRMLSQPARIFLDELKAGLKISDKNEART</sequence>
<protein>
    <submittedName>
        <fullName evidence="6">Transcriptional regulator, LysR family</fullName>
    </submittedName>
</protein>
<comment type="similarity">
    <text evidence="1">Belongs to the LysR transcriptional regulatory family.</text>
</comment>
<evidence type="ECO:0000256" key="3">
    <source>
        <dbReference type="ARBA" id="ARBA00023125"/>
    </source>
</evidence>
<feature type="domain" description="HTH lysR-type" evidence="5">
    <location>
        <begin position="1"/>
        <end position="58"/>
    </location>
</feature>
<dbReference type="RefSeq" id="WP_009144199.1">
    <property type="nucleotide sequence ID" value="NZ_GL831068.1"/>
</dbReference>
<keyword evidence="7" id="KW-1185">Reference proteome</keyword>
<dbReference type="InterPro" id="IPR050950">
    <property type="entry name" value="HTH-type_LysR_regulators"/>
</dbReference>
<dbReference type="Gene3D" id="3.40.190.290">
    <property type="match status" value="1"/>
</dbReference>
<gene>
    <name evidence="6" type="ORF">HMPREF9444_02055</name>
</gene>
<dbReference type="EMBL" id="AEVO01000145">
    <property type="protein sequence ID" value="EFY06198.1"/>
    <property type="molecule type" value="Genomic_DNA"/>
</dbReference>
<dbReference type="Pfam" id="PF00126">
    <property type="entry name" value="HTH_1"/>
    <property type="match status" value="1"/>
</dbReference>
<dbReference type="PANTHER" id="PTHR30419:SF8">
    <property type="entry name" value="NITROGEN ASSIMILATION TRANSCRIPTIONAL ACTIVATOR-RELATED"/>
    <property type="match status" value="1"/>
</dbReference>
<dbReference type="AlphaFoldDB" id="E8LMR1"/>
<dbReference type="Gene3D" id="1.10.10.10">
    <property type="entry name" value="Winged helix-like DNA-binding domain superfamily/Winged helix DNA-binding domain"/>
    <property type="match status" value="1"/>
</dbReference>
<dbReference type="GO" id="GO:0003677">
    <property type="term" value="F:DNA binding"/>
    <property type="evidence" value="ECO:0007669"/>
    <property type="project" value="UniProtKB-KW"/>
</dbReference>
<evidence type="ECO:0000313" key="6">
    <source>
        <dbReference type="EMBL" id="EFY06198.1"/>
    </source>
</evidence>
<evidence type="ECO:0000259" key="5">
    <source>
        <dbReference type="PROSITE" id="PS50931"/>
    </source>
</evidence>
<keyword evidence="3" id="KW-0238">DNA-binding</keyword>
<dbReference type="PRINTS" id="PR00039">
    <property type="entry name" value="HTHLYSR"/>
</dbReference>
<dbReference type="SUPFAM" id="SSF53850">
    <property type="entry name" value="Periplasmic binding protein-like II"/>
    <property type="match status" value="1"/>
</dbReference>
<dbReference type="InterPro" id="IPR036388">
    <property type="entry name" value="WH-like_DNA-bd_sf"/>
</dbReference>
<dbReference type="HOGENOM" id="CLU_039613_6_2_6"/>
<keyword evidence="2" id="KW-0805">Transcription regulation</keyword>
<evidence type="ECO:0000256" key="4">
    <source>
        <dbReference type="ARBA" id="ARBA00023163"/>
    </source>
</evidence>
<dbReference type="CDD" id="cd05466">
    <property type="entry name" value="PBP2_LTTR_substrate"/>
    <property type="match status" value="1"/>
</dbReference>
<dbReference type="Proteomes" id="UP000018458">
    <property type="component" value="Unassembled WGS sequence"/>
</dbReference>
<dbReference type="PANTHER" id="PTHR30419">
    <property type="entry name" value="HTH-TYPE TRANSCRIPTIONAL REGULATOR YBHD"/>
    <property type="match status" value="1"/>
</dbReference>
<dbReference type="eggNOG" id="COG0583">
    <property type="taxonomic scope" value="Bacteria"/>
</dbReference>
<dbReference type="FunFam" id="1.10.10.10:FF:000001">
    <property type="entry name" value="LysR family transcriptional regulator"/>
    <property type="match status" value="1"/>
</dbReference>
<evidence type="ECO:0000313" key="7">
    <source>
        <dbReference type="Proteomes" id="UP000018458"/>
    </source>
</evidence>
<comment type="caution">
    <text evidence="6">The sequence shown here is derived from an EMBL/GenBank/DDBJ whole genome shotgun (WGS) entry which is preliminary data.</text>
</comment>
<dbReference type="SUPFAM" id="SSF46785">
    <property type="entry name" value="Winged helix' DNA-binding domain"/>
    <property type="match status" value="1"/>
</dbReference>
<reference evidence="6 7" key="1">
    <citation type="submission" date="2011-01" db="EMBL/GenBank/DDBJ databases">
        <authorList>
            <person name="Weinstock G."/>
            <person name="Sodergren E."/>
            <person name="Clifton S."/>
            <person name="Fulton L."/>
            <person name="Fulton B."/>
            <person name="Courtney L."/>
            <person name="Fronick C."/>
            <person name="Harrison M."/>
            <person name="Strong C."/>
            <person name="Farmer C."/>
            <person name="Delahaunty K."/>
            <person name="Markovic C."/>
            <person name="Hall O."/>
            <person name="Minx P."/>
            <person name="Tomlinson C."/>
            <person name="Mitreva M."/>
            <person name="Hou S."/>
            <person name="Chen J."/>
            <person name="Wollam A."/>
            <person name="Pepin K.H."/>
            <person name="Johnson M."/>
            <person name="Bhonagiri V."/>
            <person name="Zhang X."/>
            <person name="Suruliraj S."/>
            <person name="Warren W."/>
            <person name="Chinwalla A."/>
            <person name="Mardis E.R."/>
            <person name="Wilson R.K."/>
        </authorList>
    </citation>
    <scope>NUCLEOTIDE SEQUENCE [LARGE SCALE GENOMIC DNA]</scope>
    <source>
        <strain evidence="7">DSM 22608 / JCM 16073 / KCTC 15190 / YIT 12066</strain>
    </source>
</reference>
<evidence type="ECO:0000256" key="2">
    <source>
        <dbReference type="ARBA" id="ARBA00023015"/>
    </source>
</evidence>
<dbReference type="Pfam" id="PF03466">
    <property type="entry name" value="LysR_substrate"/>
    <property type="match status" value="1"/>
</dbReference>
<dbReference type="InterPro" id="IPR000847">
    <property type="entry name" value="LysR_HTH_N"/>
</dbReference>
<dbReference type="GO" id="GO:0005829">
    <property type="term" value="C:cytosol"/>
    <property type="evidence" value="ECO:0007669"/>
    <property type="project" value="TreeGrafter"/>
</dbReference>
<dbReference type="GO" id="GO:0003700">
    <property type="term" value="F:DNA-binding transcription factor activity"/>
    <property type="evidence" value="ECO:0007669"/>
    <property type="project" value="InterPro"/>
</dbReference>
<name>E8LMR1_SUCHY</name>
<dbReference type="OrthoDB" id="8479357at2"/>
<keyword evidence="4" id="KW-0804">Transcription</keyword>
<dbReference type="STRING" id="762983.HMPREF9444_02055"/>
<proteinExistence type="inferred from homology"/>
<dbReference type="InterPro" id="IPR036390">
    <property type="entry name" value="WH_DNA-bd_sf"/>
</dbReference>
<dbReference type="InterPro" id="IPR005119">
    <property type="entry name" value="LysR_subst-bd"/>
</dbReference>
<dbReference type="PROSITE" id="PS50931">
    <property type="entry name" value="HTH_LYSR"/>
    <property type="match status" value="1"/>
</dbReference>
<evidence type="ECO:0000256" key="1">
    <source>
        <dbReference type="ARBA" id="ARBA00009437"/>
    </source>
</evidence>